<keyword evidence="2" id="KW-1185">Reference proteome</keyword>
<gene>
    <name evidence="1" type="ORF">Sspor_52500</name>
</gene>
<accession>A0ABQ3TH12</accession>
<evidence type="ECO:0000313" key="1">
    <source>
        <dbReference type="EMBL" id="GHI79689.1"/>
    </source>
</evidence>
<name>A0ABQ3TH12_9ACTN</name>
<dbReference type="RefSeq" id="WP_202201213.1">
    <property type="nucleotide sequence ID" value="NZ_BAAATO010000008.1"/>
</dbReference>
<comment type="caution">
    <text evidence="1">The sequence shown here is derived from an EMBL/GenBank/DDBJ whole genome shotgun (WGS) entry which is preliminary data.</text>
</comment>
<evidence type="ECO:0000313" key="2">
    <source>
        <dbReference type="Proteomes" id="UP000608522"/>
    </source>
</evidence>
<dbReference type="EMBL" id="BNED01000005">
    <property type="protein sequence ID" value="GHI79689.1"/>
    <property type="molecule type" value="Genomic_DNA"/>
</dbReference>
<proteinExistence type="predicted"/>
<protein>
    <submittedName>
        <fullName evidence="1">Uncharacterized protein</fullName>
    </submittedName>
</protein>
<reference evidence="2" key="1">
    <citation type="submission" date="2023-07" db="EMBL/GenBank/DDBJ databases">
        <title>Whole genome shotgun sequence of Streptomyces spororaveus NBRC 15456.</title>
        <authorList>
            <person name="Komaki H."/>
            <person name="Tamura T."/>
        </authorList>
    </citation>
    <scope>NUCLEOTIDE SEQUENCE [LARGE SCALE GENOMIC DNA]</scope>
    <source>
        <strain evidence="2">NBRC 15456</strain>
    </source>
</reference>
<dbReference type="Proteomes" id="UP000608522">
    <property type="component" value="Unassembled WGS sequence"/>
</dbReference>
<sequence length="109" mass="12075">MPNSYTTLWTNDLCRWLARGGHTGQRLTMLFGGPHQSLPSFVRAGVRPGDTVVPPELLARLTYTSRRGERTLRHVEDGRLVRSHGVQGIYRLAAGSAAELRQLVLDHSG</sequence>
<organism evidence="1 2">
    <name type="scientific">Streptomyces spororaveus</name>
    <dbReference type="NCBI Taxonomy" id="284039"/>
    <lineage>
        <taxon>Bacteria</taxon>
        <taxon>Bacillati</taxon>
        <taxon>Actinomycetota</taxon>
        <taxon>Actinomycetes</taxon>
        <taxon>Kitasatosporales</taxon>
        <taxon>Streptomycetaceae</taxon>
        <taxon>Streptomyces</taxon>
    </lineage>
</organism>